<dbReference type="Proteomes" id="UP001178148">
    <property type="component" value="Unassembled WGS sequence"/>
</dbReference>
<evidence type="ECO:0000313" key="2">
    <source>
        <dbReference type="Proteomes" id="UP001178148"/>
    </source>
</evidence>
<organism evidence="1 2">
    <name type="scientific">Candidatus Endonucleibacter bathymodioli</name>
    <dbReference type="NCBI Taxonomy" id="539814"/>
    <lineage>
        <taxon>Bacteria</taxon>
        <taxon>Pseudomonadati</taxon>
        <taxon>Pseudomonadota</taxon>
        <taxon>Gammaproteobacteria</taxon>
        <taxon>Oceanospirillales</taxon>
        <taxon>Endozoicomonadaceae</taxon>
        <taxon>Candidatus Endonucleibacter</taxon>
    </lineage>
</organism>
<gene>
    <name evidence="1" type="ORF">QS748_02570</name>
</gene>
<protein>
    <submittedName>
        <fullName evidence="1">Uncharacterized protein</fullName>
    </submittedName>
</protein>
<comment type="caution">
    <text evidence="1">The sequence shown here is derived from an EMBL/GenBank/DDBJ whole genome shotgun (WGS) entry which is preliminary data.</text>
</comment>
<name>A0AA90SS06_9GAMM</name>
<sequence>MVANNLKPSSGVVIDIIRLLLDKLLDIWDDIKKDNKDKNTLLWVFK</sequence>
<dbReference type="EMBL" id="JASXSV010000003">
    <property type="protein sequence ID" value="MDP0588135.1"/>
    <property type="molecule type" value="Genomic_DNA"/>
</dbReference>
<proteinExistence type="predicted"/>
<reference evidence="1 2" key="1">
    <citation type="journal article" date="2023" name="bioRxiv">
        <title>An intranuclear bacterial parasite of deep-sea mussels expresses apoptosis inhibitors acquired from its host.</title>
        <authorList>
            <person name="Gonzalez Porras M.A."/>
            <person name="Assie A."/>
            <person name="Tietjen M."/>
            <person name="Violette M."/>
            <person name="Kleiner M."/>
            <person name="Gruber-Vodicka H."/>
            <person name="Dubilier N."/>
            <person name="Leisch N."/>
        </authorList>
    </citation>
    <scope>NUCLEOTIDE SEQUENCE [LARGE SCALE GENOMIC DNA]</scope>
    <source>
        <strain evidence="1">IAP13</strain>
    </source>
</reference>
<accession>A0AA90SS06</accession>
<keyword evidence="2" id="KW-1185">Reference proteome</keyword>
<dbReference type="AlphaFoldDB" id="A0AA90SS06"/>
<evidence type="ECO:0000313" key="1">
    <source>
        <dbReference type="EMBL" id="MDP0588135.1"/>
    </source>
</evidence>